<evidence type="ECO:0000313" key="3">
    <source>
        <dbReference type="Proteomes" id="UP001203212"/>
    </source>
</evidence>
<keyword evidence="3" id="KW-1185">Reference proteome</keyword>
<organism evidence="2 3">
    <name type="scientific">Shewanella aestuarii</name>
    <dbReference type="NCBI Taxonomy" id="1028752"/>
    <lineage>
        <taxon>Bacteria</taxon>
        <taxon>Pseudomonadati</taxon>
        <taxon>Pseudomonadota</taxon>
        <taxon>Gammaproteobacteria</taxon>
        <taxon>Alteromonadales</taxon>
        <taxon>Shewanellaceae</taxon>
        <taxon>Shewanella</taxon>
    </lineage>
</organism>
<dbReference type="RefSeq" id="WP_188840038.1">
    <property type="nucleotide sequence ID" value="NZ_BMOT01000001.1"/>
</dbReference>
<feature type="signal peptide" evidence="1">
    <location>
        <begin position="1"/>
        <end position="21"/>
    </location>
</feature>
<gene>
    <name evidence="2" type="ORF">L2689_01590</name>
</gene>
<feature type="chain" id="PRO_5047410579" evidence="1">
    <location>
        <begin position="22"/>
        <end position="163"/>
    </location>
</feature>
<evidence type="ECO:0000313" key="2">
    <source>
        <dbReference type="EMBL" id="MCL1115940.1"/>
    </source>
</evidence>
<dbReference type="EMBL" id="JAKILK010000001">
    <property type="protein sequence ID" value="MCL1115940.1"/>
    <property type="molecule type" value="Genomic_DNA"/>
</dbReference>
<accession>A0ABT0KXF0</accession>
<sequence>MKNKLIIAVCLAALSSTSAYAINAKYREQLIRSGCTQVSERQGCDITKSKAENAKAGFVTEAPVQDANVNDITFHATGSVSCSLGDAQGSLQCEFGVIRTTLGNAEVHVTPPDGLKRILIFSGEKVSSDRYSTVKVSKKQDLWLIDVNDYEHYQISDAMIFGD</sequence>
<reference evidence="2 3" key="1">
    <citation type="submission" date="2022-01" db="EMBL/GenBank/DDBJ databases">
        <title>Whole genome-based taxonomy of the Shewanellaceae.</title>
        <authorList>
            <person name="Martin-Rodriguez A.J."/>
        </authorList>
    </citation>
    <scope>NUCLEOTIDE SEQUENCE [LARGE SCALE GENOMIC DNA]</scope>
    <source>
        <strain evidence="2 3">JCM 17801</strain>
    </source>
</reference>
<protein>
    <submittedName>
        <fullName evidence="2">Uncharacterized protein</fullName>
    </submittedName>
</protein>
<name>A0ABT0KXF0_9GAMM</name>
<comment type="caution">
    <text evidence="2">The sequence shown here is derived from an EMBL/GenBank/DDBJ whole genome shotgun (WGS) entry which is preliminary data.</text>
</comment>
<dbReference type="Proteomes" id="UP001203212">
    <property type="component" value="Unassembled WGS sequence"/>
</dbReference>
<evidence type="ECO:0000256" key="1">
    <source>
        <dbReference type="SAM" id="SignalP"/>
    </source>
</evidence>
<proteinExistence type="predicted"/>
<keyword evidence="1" id="KW-0732">Signal</keyword>